<dbReference type="Pfam" id="PF04205">
    <property type="entry name" value="FMN_bind"/>
    <property type="match status" value="1"/>
</dbReference>
<sequence>MRTSRKLIVGGASAVVLAGGFVAAPAPLSDDVDEVAAAPEVDDDCEIKDIDPDSNSGRGNTEDPIEERERDDDCDEPSDAGGSTGAGAPADEPATEAGATTETVDGPVVTNIRGEYQVRLIIDSGVVVDVEFPVAGTEASESRRVNEMALPVLEERILAAQSGDVEYVSGASYTSPAMVESAQAAFADAGL</sequence>
<evidence type="ECO:0000259" key="3">
    <source>
        <dbReference type="SMART" id="SM00900"/>
    </source>
</evidence>
<dbReference type="EMBL" id="BONR01000001">
    <property type="protein sequence ID" value="GIG53266.1"/>
    <property type="molecule type" value="Genomic_DNA"/>
</dbReference>
<evidence type="ECO:0000313" key="4">
    <source>
        <dbReference type="EMBL" id="GIG53266.1"/>
    </source>
</evidence>
<dbReference type="InterPro" id="IPR007329">
    <property type="entry name" value="FMN-bd"/>
</dbReference>
<comment type="caution">
    <text evidence="4">The sequence shown here is derived from an EMBL/GenBank/DDBJ whole genome shotgun (WGS) entry which is preliminary data.</text>
</comment>
<accession>A0A919PZL2</accession>
<dbReference type="Gene3D" id="3.90.1010.20">
    <property type="match status" value="1"/>
</dbReference>
<evidence type="ECO:0000256" key="2">
    <source>
        <dbReference type="SAM" id="SignalP"/>
    </source>
</evidence>
<keyword evidence="2" id="KW-0732">Signal</keyword>
<organism evidence="4 5">
    <name type="scientific">Demequina activiva</name>
    <dbReference type="NCBI Taxonomy" id="1582364"/>
    <lineage>
        <taxon>Bacteria</taxon>
        <taxon>Bacillati</taxon>
        <taxon>Actinomycetota</taxon>
        <taxon>Actinomycetes</taxon>
        <taxon>Micrococcales</taxon>
        <taxon>Demequinaceae</taxon>
        <taxon>Demequina</taxon>
    </lineage>
</organism>
<dbReference type="RefSeq" id="WP_203652751.1">
    <property type="nucleotide sequence ID" value="NZ_BONR01000001.1"/>
</dbReference>
<evidence type="ECO:0000313" key="5">
    <source>
        <dbReference type="Proteomes" id="UP000652354"/>
    </source>
</evidence>
<feature type="domain" description="FMN-binding" evidence="3">
    <location>
        <begin position="114"/>
        <end position="189"/>
    </location>
</feature>
<evidence type="ECO:0000256" key="1">
    <source>
        <dbReference type="SAM" id="MobiDB-lite"/>
    </source>
</evidence>
<feature type="compositionally biased region" description="Acidic residues" evidence="1">
    <location>
        <begin position="63"/>
        <end position="78"/>
    </location>
</feature>
<dbReference type="Proteomes" id="UP000652354">
    <property type="component" value="Unassembled WGS sequence"/>
</dbReference>
<dbReference type="GO" id="GO:0016020">
    <property type="term" value="C:membrane"/>
    <property type="evidence" value="ECO:0007669"/>
    <property type="project" value="InterPro"/>
</dbReference>
<reference evidence="4" key="1">
    <citation type="submission" date="2021-01" db="EMBL/GenBank/DDBJ databases">
        <title>Whole genome shotgun sequence of Demequina activiva NBRC 110675.</title>
        <authorList>
            <person name="Komaki H."/>
            <person name="Tamura T."/>
        </authorList>
    </citation>
    <scope>NUCLEOTIDE SEQUENCE</scope>
    <source>
        <strain evidence="4">NBRC 110675</strain>
    </source>
</reference>
<keyword evidence="5" id="KW-1185">Reference proteome</keyword>
<dbReference type="SMART" id="SM00900">
    <property type="entry name" value="FMN_bind"/>
    <property type="match status" value="1"/>
</dbReference>
<dbReference type="GO" id="GO:0010181">
    <property type="term" value="F:FMN binding"/>
    <property type="evidence" value="ECO:0007669"/>
    <property type="project" value="InterPro"/>
</dbReference>
<name>A0A919PZL2_9MICO</name>
<feature type="compositionally biased region" description="Low complexity" evidence="1">
    <location>
        <begin position="86"/>
        <end position="103"/>
    </location>
</feature>
<feature type="compositionally biased region" description="Acidic residues" evidence="1">
    <location>
        <begin position="30"/>
        <end position="46"/>
    </location>
</feature>
<feature type="signal peptide" evidence="2">
    <location>
        <begin position="1"/>
        <end position="18"/>
    </location>
</feature>
<feature type="chain" id="PRO_5038628570" description="FMN-binding domain-containing protein" evidence="2">
    <location>
        <begin position="19"/>
        <end position="191"/>
    </location>
</feature>
<proteinExistence type="predicted"/>
<gene>
    <name evidence="4" type="ORF">Dac01nite_00180</name>
</gene>
<dbReference type="AlphaFoldDB" id="A0A919PZL2"/>
<protein>
    <recommendedName>
        <fullName evidence="3">FMN-binding domain-containing protein</fullName>
    </recommendedName>
</protein>
<feature type="region of interest" description="Disordered" evidence="1">
    <location>
        <begin position="26"/>
        <end position="106"/>
    </location>
</feature>